<comment type="caution">
    <text evidence="1">The sequence shown here is derived from an EMBL/GenBank/DDBJ whole genome shotgun (WGS) entry which is preliminary data.</text>
</comment>
<organism evidence="1 2">
    <name type="scientific">Menidia menidia</name>
    <name type="common">Atlantic silverside</name>
    <dbReference type="NCBI Taxonomy" id="238744"/>
    <lineage>
        <taxon>Eukaryota</taxon>
        <taxon>Metazoa</taxon>
        <taxon>Chordata</taxon>
        <taxon>Craniata</taxon>
        <taxon>Vertebrata</taxon>
        <taxon>Euteleostomi</taxon>
        <taxon>Actinopterygii</taxon>
        <taxon>Neopterygii</taxon>
        <taxon>Teleostei</taxon>
        <taxon>Neoteleostei</taxon>
        <taxon>Acanthomorphata</taxon>
        <taxon>Ovalentaria</taxon>
        <taxon>Atherinomorphae</taxon>
        <taxon>Atheriniformes</taxon>
        <taxon>Atherinopsidae</taxon>
        <taxon>Menidiinae</taxon>
        <taxon>Menidia</taxon>
    </lineage>
</organism>
<keyword evidence="2" id="KW-1185">Reference proteome</keyword>
<proteinExistence type="predicted"/>
<protein>
    <submittedName>
        <fullName evidence="1">(Atlantic silverside) hypothetical protein</fullName>
    </submittedName>
</protein>
<accession>A0A8S4AZ37</accession>
<dbReference type="AlphaFoldDB" id="A0A8S4AZ37"/>
<name>A0A8S4AZ37_9TELE</name>
<sequence length="34" mass="3708">MRIHRPKKSSLVAGLLLWSTSEKGPPSAGFPMDL</sequence>
<dbReference type="Proteomes" id="UP000677803">
    <property type="component" value="Unassembled WGS sequence"/>
</dbReference>
<gene>
    <name evidence="1" type="ORF">MMEN_LOCUS8307</name>
</gene>
<evidence type="ECO:0000313" key="2">
    <source>
        <dbReference type="Proteomes" id="UP000677803"/>
    </source>
</evidence>
<dbReference type="EMBL" id="CAJRST010008890">
    <property type="protein sequence ID" value="CAG5897245.1"/>
    <property type="molecule type" value="Genomic_DNA"/>
</dbReference>
<evidence type="ECO:0000313" key="1">
    <source>
        <dbReference type="EMBL" id="CAG5897245.1"/>
    </source>
</evidence>
<reference evidence="1" key="1">
    <citation type="submission" date="2021-05" db="EMBL/GenBank/DDBJ databases">
        <authorList>
            <person name="Tigano A."/>
        </authorList>
    </citation>
    <scope>NUCLEOTIDE SEQUENCE</scope>
</reference>